<gene>
    <name evidence="1" type="ORF">SPIRO4BDMA_50363</name>
</gene>
<organism evidence="1">
    <name type="scientific">uncultured spirochete</name>
    <dbReference type="NCBI Taxonomy" id="156406"/>
    <lineage>
        <taxon>Bacteria</taxon>
        <taxon>Pseudomonadati</taxon>
        <taxon>Spirochaetota</taxon>
        <taxon>Spirochaetia</taxon>
        <taxon>Spirochaetales</taxon>
        <taxon>environmental samples</taxon>
    </lineage>
</organism>
<evidence type="ECO:0000313" key="1">
    <source>
        <dbReference type="EMBL" id="SLM18848.1"/>
    </source>
</evidence>
<name>A0A3P3XRA3_9SPIR</name>
<dbReference type="EMBL" id="FWDO01000005">
    <property type="protein sequence ID" value="SLM18848.1"/>
    <property type="molecule type" value="Genomic_DNA"/>
</dbReference>
<dbReference type="AlphaFoldDB" id="A0A3P3XRA3"/>
<protein>
    <recommendedName>
        <fullName evidence="2">TIGR02757 family protein</fullName>
    </recommendedName>
</protein>
<dbReference type="Pfam" id="PF09674">
    <property type="entry name" value="DUF2400"/>
    <property type="match status" value="2"/>
</dbReference>
<dbReference type="InterPro" id="IPR014127">
    <property type="entry name" value="CHP02757"/>
</dbReference>
<proteinExistence type="predicted"/>
<dbReference type="NCBIfam" id="TIGR02757">
    <property type="entry name" value="TIGR02757 family protein"/>
    <property type="match status" value="1"/>
</dbReference>
<sequence length="328" mass="36498">MMKSSRNNFSIEEWGENREKVNSAVRGGPLKIESYAANDRPPAGYDPDIACFLEEIYAVCNRFERLELDPLAVVRRYSAPGDIEVAGLVCSTLAFGSVELIMRACETALEPLGAQPAEALCRMNQGDIERVWGSFQYRFCFPKDMIALMWAIRKALREYGSLETLFMKGDGGLMLGAASAFVRNLRRFAREALPSGLRKNLLPDPADGSASKRLFLFLRWMVRRDEIDPGCWNQVNPARLIVPMDTHMIRTCTERLRFLPGRTAAAGGGAGGRGALNRAPAPSVNLRAALRVTEAFRLYAPDDPVKYDFALTRPGIDPRPGDERFGCR</sequence>
<reference evidence="1" key="1">
    <citation type="submission" date="2017-02" db="EMBL/GenBank/DDBJ databases">
        <authorList>
            <person name="Regsiter A."/>
            <person name="William W."/>
        </authorList>
    </citation>
    <scope>NUCLEOTIDE SEQUENCE</scope>
    <source>
        <strain evidence="1">BdmA 4</strain>
    </source>
</reference>
<evidence type="ECO:0008006" key="2">
    <source>
        <dbReference type="Google" id="ProtNLM"/>
    </source>
</evidence>
<accession>A0A3P3XRA3</accession>